<dbReference type="GO" id="GO:0005886">
    <property type="term" value="C:plasma membrane"/>
    <property type="evidence" value="ECO:0007669"/>
    <property type="project" value="UniProtKB-SubCell"/>
</dbReference>
<keyword evidence="2" id="KW-0813">Transport</keyword>
<organism evidence="9 10">
    <name type="scientific">Ancrocorticia populi</name>
    <dbReference type="NCBI Taxonomy" id="2175228"/>
    <lineage>
        <taxon>Bacteria</taxon>
        <taxon>Bacillati</taxon>
        <taxon>Actinomycetota</taxon>
        <taxon>Actinomycetes</taxon>
        <taxon>Actinomycetales</taxon>
        <taxon>Actinomycetaceae</taxon>
        <taxon>Ancrocorticia</taxon>
    </lineage>
</organism>
<feature type="transmembrane region" description="Helical" evidence="7">
    <location>
        <begin position="184"/>
        <end position="208"/>
    </location>
</feature>
<feature type="transmembrane region" description="Helical" evidence="7">
    <location>
        <begin position="93"/>
        <end position="113"/>
    </location>
</feature>
<dbReference type="InterPro" id="IPR036259">
    <property type="entry name" value="MFS_trans_sf"/>
</dbReference>
<dbReference type="PANTHER" id="PTHR42718:SF46">
    <property type="entry name" value="BLR6921 PROTEIN"/>
    <property type="match status" value="1"/>
</dbReference>
<dbReference type="OrthoDB" id="7375466at2"/>
<comment type="caution">
    <text evidence="9">The sequence shown here is derived from an EMBL/GenBank/DDBJ whole genome shotgun (WGS) entry which is preliminary data.</text>
</comment>
<feature type="transmembrane region" description="Helical" evidence="7">
    <location>
        <begin position="314"/>
        <end position="340"/>
    </location>
</feature>
<evidence type="ECO:0000256" key="2">
    <source>
        <dbReference type="ARBA" id="ARBA00022448"/>
    </source>
</evidence>
<keyword evidence="10" id="KW-1185">Reference proteome</keyword>
<dbReference type="InterPro" id="IPR005829">
    <property type="entry name" value="Sugar_transporter_CS"/>
</dbReference>
<sequence length="443" mass="45418">MSCLQFFIAVDVTVVNIALPSIGEAFHVSGGALTWVMVGYTITAGGLLMLGGRLVDLFGRRRMLLTGTVVFGGASLVAGLAPTFELLVAARLVQGVGEAVALPAAMATIILLFPEGPARSKALGIWAAVASGGLVVGFALSGIITAFLGWRWIFLICLPFVLVVIIATLALLEPDRPHSDRPVPLDVPGTILLTACPLLFASGVVTAGESNTSWPIAVIAISGSIVTAVMFVRVERRAANPLIPLGFFSHTGRVHANLGTILLSAALSSSFLLFTFYLQDNLGVGPLESGLVMLPLAIALVAAALVAPRFMTRWGAYTCVAIGLASTAGAMVAIAVVTTVGAGPGWLLPAMILVAAGMGFGIIGLQYQAVSDTTEYDAGTASGVQRAADQLGGATGTTLYIGIGFAPALHADNPFLASCLLAILGLAAAAFIAIKAPKESPRK</sequence>
<proteinExistence type="predicted"/>
<dbReference type="PROSITE" id="PS00216">
    <property type="entry name" value="SUGAR_TRANSPORT_1"/>
    <property type="match status" value="1"/>
</dbReference>
<dbReference type="Proteomes" id="UP000245283">
    <property type="component" value="Unassembled WGS sequence"/>
</dbReference>
<evidence type="ECO:0000256" key="3">
    <source>
        <dbReference type="ARBA" id="ARBA00022475"/>
    </source>
</evidence>
<keyword evidence="6 7" id="KW-0472">Membrane</keyword>
<feature type="transmembrane region" description="Helical" evidence="7">
    <location>
        <begin position="32"/>
        <end position="51"/>
    </location>
</feature>
<evidence type="ECO:0000256" key="7">
    <source>
        <dbReference type="SAM" id="Phobius"/>
    </source>
</evidence>
<feature type="transmembrane region" description="Helical" evidence="7">
    <location>
        <begin position="63"/>
        <end position="81"/>
    </location>
</feature>
<dbReference type="InterPro" id="IPR011701">
    <property type="entry name" value="MFS"/>
</dbReference>
<dbReference type="Gene3D" id="1.20.1720.10">
    <property type="entry name" value="Multidrug resistance protein D"/>
    <property type="match status" value="1"/>
</dbReference>
<keyword evidence="4 7" id="KW-0812">Transmembrane</keyword>
<feature type="transmembrane region" description="Helical" evidence="7">
    <location>
        <begin position="254"/>
        <end position="278"/>
    </location>
</feature>
<dbReference type="RefSeq" id="WP_109093255.1">
    <property type="nucleotide sequence ID" value="NZ_QETB01000001.1"/>
</dbReference>
<dbReference type="PANTHER" id="PTHR42718">
    <property type="entry name" value="MAJOR FACILITATOR SUPERFAMILY MULTIDRUG TRANSPORTER MFSC"/>
    <property type="match status" value="1"/>
</dbReference>
<name>A0A2V1KBW0_9ACTO</name>
<accession>A0A2V1KBW0</accession>
<evidence type="ECO:0000256" key="5">
    <source>
        <dbReference type="ARBA" id="ARBA00022989"/>
    </source>
</evidence>
<feature type="transmembrane region" description="Helical" evidence="7">
    <location>
        <begin position="415"/>
        <end position="434"/>
    </location>
</feature>
<dbReference type="SUPFAM" id="SSF103473">
    <property type="entry name" value="MFS general substrate transporter"/>
    <property type="match status" value="1"/>
</dbReference>
<dbReference type="CDD" id="cd17321">
    <property type="entry name" value="MFS_MMR_MDR_like"/>
    <property type="match status" value="1"/>
</dbReference>
<evidence type="ECO:0000313" key="10">
    <source>
        <dbReference type="Proteomes" id="UP000245283"/>
    </source>
</evidence>
<feature type="transmembrane region" description="Helical" evidence="7">
    <location>
        <begin position="214"/>
        <end position="234"/>
    </location>
</feature>
<dbReference type="Gene3D" id="1.20.1250.20">
    <property type="entry name" value="MFS general substrate transporter like domains"/>
    <property type="match status" value="1"/>
</dbReference>
<evidence type="ECO:0000256" key="6">
    <source>
        <dbReference type="ARBA" id="ARBA00023136"/>
    </source>
</evidence>
<feature type="transmembrane region" description="Helical" evidence="7">
    <location>
        <begin position="290"/>
        <end position="307"/>
    </location>
</feature>
<comment type="subcellular location">
    <subcellularLocation>
        <location evidence="1">Cell membrane</location>
        <topology evidence="1">Multi-pass membrane protein</topology>
    </subcellularLocation>
</comment>
<evidence type="ECO:0000313" key="9">
    <source>
        <dbReference type="EMBL" id="PWF27760.1"/>
    </source>
</evidence>
<gene>
    <name evidence="9" type="ORF">DD236_01990</name>
</gene>
<dbReference type="Pfam" id="PF07690">
    <property type="entry name" value="MFS_1"/>
    <property type="match status" value="1"/>
</dbReference>
<evidence type="ECO:0000256" key="1">
    <source>
        <dbReference type="ARBA" id="ARBA00004651"/>
    </source>
</evidence>
<feature type="transmembrane region" description="Helical" evidence="7">
    <location>
        <begin position="346"/>
        <end position="370"/>
    </location>
</feature>
<dbReference type="EMBL" id="QETB01000001">
    <property type="protein sequence ID" value="PWF27760.1"/>
    <property type="molecule type" value="Genomic_DNA"/>
</dbReference>
<feature type="transmembrane region" description="Helical" evidence="7">
    <location>
        <begin position="125"/>
        <end position="146"/>
    </location>
</feature>
<feature type="transmembrane region" description="Helical" evidence="7">
    <location>
        <begin position="152"/>
        <end position="172"/>
    </location>
</feature>
<dbReference type="InterPro" id="IPR020846">
    <property type="entry name" value="MFS_dom"/>
</dbReference>
<dbReference type="AlphaFoldDB" id="A0A2V1KBW0"/>
<keyword evidence="3" id="KW-1003">Cell membrane</keyword>
<reference evidence="10" key="1">
    <citation type="submission" date="2018-05" db="EMBL/GenBank/DDBJ databases">
        <authorList>
            <person name="Li Y."/>
        </authorList>
    </citation>
    <scope>NUCLEOTIDE SEQUENCE [LARGE SCALE GENOMIC DNA]</scope>
    <source>
        <strain evidence="10">sk1b4</strain>
    </source>
</reference>
<protein>
    <submittedName>
        <fullName evidence="9">MFS transporter</fullName>
    </submittedName>
</protein>
<feature type="domain" description="Major facilitator superfamily (MFS) profile" evidence="8">
    <location>
        <begin position="1"/>
        <end position="437"/>
    </location>
</feature>
<dbReference type="GO" id="GO:0022857">
    <property type="term" value="F:transmembrane transporter activity"/>
    <property type="evidence" value="ECO:0007669"/>
    <property type="project" value="InterPro"/>
</dbReference>
<keyword evidence="5 7" id="KW-1133">Transmembrane helix</keyword>
<feature type="transmembrane region" description="Helical" evidence="7">
    <location>
        <begin position="391"/>
        <end position="409"/>
    </location>
</feature>
<evidence type="ECO:0000259" key="8">
    <source>
        <dbReference type="PROSITE" id="PS50850"/>
    </source>
</evidence>
<dbReference type="PROSITE" id="PS50850">
    <property type="entry name" value="MFS"/>
    <property type="match status" value="1"/>
</dbReference>
<evidence type="ECO:0000256" key="4">
    <source>
        <dbReference type="ARBA" id="ARBA00022692"/>
    </source>
</evidence>